<accession>A0ABP3RL34</accession>
<protein>
    <recommendedName>
        <fullName evidence="3">SapC family protein</fullName>
    </recommendedName>
</protein>
<gene>
    <name evidence="1" type="ORF">GCM10008943_26080</name>
</gene>
<organism evidence="1 2">
    <name type="scientific">Paenochrobactrum glaciei</name>
    <dbReference type="NCBI Taxonomy" id="486407"/>
    <lineage>
        <taxon>Bacteria</taxon>
        <taxon>Pseudomonadati</taxon>
        <taxon>Pseudomonadota</taxon>
        <taxon>Alphaproteobacteria</taxon>
        <taxon>Hyphomicrobiales</taxon>
        <taxon>Brucellaceae</taxon>
        <taxon>Paenochrobactrum</taxon>
    </lineage>
</organism>
<reference evidence="2" key="1">
    <citation type="journal article" date="2019" name="Int. J. Syst. Evol. Microbiol.">
        <title>The Global Catalogue of Microorganisms (GCM) 10K type strain sequencing project: providing services to taxonomists for standard genome sequencing and annotation.</title>
        <authorList>
            <consortium name="The Broad Institute Genomics Platform"/>
            <consortium name="The Broad Institute Genome Sequencing Center for Infectious Disease"/>
            <person name="Wu L."/>
            <person name="Ma J."/>
        </authorList>
    </citation>
    <scope>NUCLEOTIDE SEQUENCE [LARGE SCALE GENOMIC DNA]</scope>
    <source>
        <strain evidence="2">JCM 15115</strain>
    </source>
</reference>
<evidence type="ECO:0000313" key="2">
    <source>
        <dbReference type="Proteomes" id="UP001424441"/>
    </source>
</evidence>
<dbReference type="Pfam" id="PF07277">
    <property type="entry name" value="SapC"/>
    <property type="match status" value="1"/>
</dbReference>
<name>A0ABP3RL34_9HYPH</name>
<sequence length="237" mass="26589">MDHHPDQSILNSSIPLCAEAHKHYGLLQVKKPAEIPSSSFAPIALFELAEAVRSHPVFFLGNETITPVVITGISPANQLMYQPVLHRLYPFSLQKLSDQNAAALVFDPNCQRMVPCTTHTDAIALFSADGQPTEMLQLIINTAVQHYTSQKQAEIFANALKEAGVLSVSQLEYTHSENGQDKTLRFYMLNEKAYRDLPANTVHAWFKKGWLDAASLILMSHAHWYQHLNKSQNQRQA</sequence>
<dbReference type="InterPro" id="IPR010836">
    <property type="entry name" value="SapC"/>
</dbReference>
<dbReference type="EMBL" id="BAAADE010000006">
    <property type="protein sequence ID" value="GAA0609266.1"/>
    <property type="molecule type" value="Genomic_DNA"/>
</dbReference>
<dbReference type="Proteomes" id="UP001424441">
    <property type="component" value="Unassembled WGS sequence"/>
</dbReference>
<proteinExistence type="predicted"/>
<comment type="caution">
    <text evidence="1">The sequence shown here is derived from an EMBL/GenBank/DDBJ whole genome shotgun (WGS) entry which is preliminary data.</text>
</comment>
<dbReference type="RefSeq" id="WP_343806319.1">
    <property type="nucleotide sequence ID" value="NZ_BAAADE010000006.1"/>
</dbReference>
<evidence type="ECO:0000313" key="1">
    <source>
        <dbReference type="EMBL" id="GAA0609266.1"/>
    </source>
</evidence>
<keyword evidence="2" id="KW-1185">Reference proteome</keyword>
<evidence type="ECO:0008006" key="3">
    <source>
        <dbReference type="Google" id="ProtNLM"/>
    </source>
</evidence>